<dbReference type="InterPro" id="IPR047343">
    <property type="entry name" value="RUSC1_2"/>
</dbReference>
<gene>
    <name evidence="3" type="ORF">ACEWY4_004850</name>
</gene>
<name>A0ABD1KNB0_9TELE</name>
<dbReference type="InterPro" id="IPR037213">
    <property type="entry name" value="Run_dom_sf"/>
</dbReference>
<feature type="compositionally biased region" description="Polar residues" evidence="1">
    <location>
        <begin position="1128"/>
        <end position="1147"/>
    </location>
</feature>
<sequence>MMDSPASLSGGTLFLRQAPLVLEHQPPAWKLCGAVPRPARPRSLDLAYTISLPAPASVPVKQQQQQPQQHPFREALSALSESEKEEDGADVVEKRNGPQPDRMPARPSPSPHRAGGQSPLGFAVNKDRPLRDRGTPRWVNPFIPEEERNEEEEEEEDDLDGDNLHKYQEDFSFQLHGDASRVMEEPRVCPAEPCRTESAGTRRTLWSQERGVSRELEKLSQQEVGLRPRSNSRGTPTLMDCGETEGPWGEQGDSNGGPLKGKHPPVVAKVCPPTTTTLSKPQQETEGFTDNVSDSSCNSSDGVLVTFSAIYNKSHNAVATVPFDLPSPIEPSHGTSSLSQDGSNATPCWSPQGTDSNCNYQLDCEGVPSPLASELASAIFRSHTRLAAPSQNYYKLVTCDISSQSSPSPAWSSVTSCSEGHSQSSPTPPAEYFLFRRDEGEGRAEAFPGEEQGEEQVEGSTKGNPFKTGFKGTRTSVNHSCDDTTKRLLSPGQPALPRIPSCPSHLTSDATRQPITSFAEKAYWSRETRDPSSLSISPEDHQIPPGYHHLPPGHHQLPPGHHQLPPGDSGLQGLCPAKHTGHRRAHAGSADTPTLSVHDNETLINLDPDSLPSTSKTQGACPSSPGTGRFSKDQRPTSLPIQPFVLQLPPGQQQKPLGSLLNQYLTHGKPGAPRAKGKGKGKAVPSYLRPSPLGGYPALHLDMASSSDTCSTCTPSPVPFPLPHHRHAWGGLHRPPSPPATQCHPEQTLSSSSNPFRSYVSQSSAEEALDCQRKFGEGFTSSTPHSGAGLSLGASSHSCSPKPAPRLPSGRALEPSPRMLDPFQSLSLSSCGSERQAVHRRPSPAVTSVTCLNTPPCLASHAADGRPAQCTTSSALSAAAVCRPAMANRFQGDQQQHLPGESFSLTDRPPEEFCLSPEASSDALSIDLLQKKALLRAVSSAVDLIVAYFEHPSRDPDEKIQLGNSTLNPSIAQLVLSQLCPAIRNILQDGLRAYTLDLIVGQRRNQPWDIVLASTQPGPTTRVLHSLVSVVSKCSQLTKHSMRFNAFILGLLNLHALEFWLNHLYTCIDALRPLYQHCALVPLWEGPCRPHLHELLLLLEPLAALPFDLHLLSEPRLLLLKTRPSPLPAQSTGSSPQMSAASANENQAGEHRKEQAESGVRGGGGVQSALLSPQTFMQFLSPGPQPTEGLSQCRPHSGPLGGSSASESVVGWWLRQPSVVEAVRAPPVDTQRNRWMEERRRGQEGEEEGCERGMQRTEGETEERSPQELRWARLFGGRAGAPTRTKDKQQDLSRPQKNRLPSHWLSLDGSALELLAQSVWSGWRQDPHHYDNHTPTPVEGGQH</sequence>
<feature type="compositionally biased region" description="Basic and acidic residues" evidence="1">
    <location>
        <begin position="125"/>
        <end position="135"/>
    </location>
</feature>
<feature type="domain" description="RUN" evidence="2">
    <location>
        <begin position="970"/>
        <end position="1114"/>
    </location>
</feature>
<dbReference type="SMART" id="SM00593">
    <property type="entry name" value="RUN"/>
    <property type="match status" value="1"/>
</dbReference>
<dbReference type="Proteomes" id="UP001591681">
    <property type="component" value="Unassembled WGS sequence"/>
</dbReference>
<feature type="compositionally biased region" description="Low complexity" evidence="1">
    <location>
        <begin position="785"/>
        <end position="798"/>
    </location>
</feature>
<dbReference type="Gene3D" id="1.20.58.900">
    <property type="match status" value="1"/>
</dbReference>
<feature type="compositionally biased region" description="Polar residues" evidence="1">
    <location>
        <begin position="221"/>
        <end position="235"/>
    </location>
</feature>
<feature type="region of interest" description="Disordered" evidence="1">
    <location>
        <begin position="1124"/>
        <end position="1166"/>
    </location>
</feature>
<feature type="region of interest" description="Disordered" evidence="1">
    <location>
        <begin position="1181"/>
        <end position="1202"/>
    </location>
</feature>
<dbReference type="Pfam" id="PF02759">
    <property type="entry name" value="RUN"/>
    <property type="match status" value="1"/>
</dbReference>
<feature type="compositionally biased region" description="Low complexity" evidence="1">
    <location>
        <begin position="62"/>
        <end position="80"/>
    </location>
</feature>
<evidence type="ECO:0000259" key="2">
    <source>
        <dbReference type="PROSITE" id="PS50826"/>
    </source>
</evidence>
<feature type="region of interest" description="Disordered" evidence="1">
    <location>
        <begin position="730"/>
        <end position="757"/>
    </location>
</feature>
<accession>A0ABD1KNB0</accession>
<feature type="region of interest" description="Disordered" evidence="1">
    <location>
        <begin position="578"/>
        <end position="597"/>
    </location>
</feature>
<dbReference type="SUPFAM" id="SSF140741">
    <property type="entry name" value="RUN domain-like"/>
    <property type="match status" value="1"/>
</dbReference>
<dbReference type="PANTHER" id="PTHR15591:SF14">
    <property type="entry name" value="AP-4 COMPLEX ACCESSORY SUBUNIT RUSC2"/>
    <property type="match status" value="1"/>
</dbReference>
<feature type="compositionally biased region" description="Basic and acidic residues" evidence="1">
    <location>
        <begin position="1235"/>
        <end position="1271"/>
    </location>
</feature>
<feature type="region of interest" description="Disordered" evidence="1">
    <location>
        <begin position="213"/>
        <end position="238"/>
    </location>
</feature>
<dbReference type="InterPro" id="IPR004012">
    <property type="entry name" value="Run_dom"/>
</dbReference>
<feature type="region of interest" description="Disordered" evidence="1">
    <location>
        <begin position="244"/>
        <end position="263"/>
    </location>
</feature>
<feature type="compositionally biased region" description="Acidic residues" evidence="1">
    <location>
        <begin position="147"/>
        <end position="161"/>
    </location>
</feature>
<feature type="compositionally biased region" description="Polar residues" evidence="1">
    <location>
        <begin position="611"/>
        <end position="626"/>
    </location>
</feature>
<evidence type="ECO:0000313" key="3">
    <source>
        <dbReference type="EMBL" id="KAL2100456.1"/>
    </source>
</evidence>
<dbReference type="EMBL" id="JBHFQA010000004">
    <property type="protein sequence ID" value="KAL2100456.1"/>
    <property type="molecule type" value="Genomic_DNA"/>
</dbReference>
<keyword evidence="4" id="KW-1185">Reference proteome</keyword>
<feature type="compositionally biased region" description="Polar residues" evidence="1">
    <location>
        <begin position="744"/>
        <end position="757"/>
    </location>
</feature>
<feature type="region of interest" description="Disordered" evidence="1">
    <location>
        <begin position="1235"/>
        <end position="1302"/>
    </location>
</feature>
<feature type="compositionally biased region" description="Polar residues" evidence="1">
    <location>
        <begin position="274"/>
        <end position="288"/>
    </location>
</feature>
<protein>
    <recommendedName>
        <fullName evidence="2">RUN domain-containing protein</fullName>
    </recommendedName>
</protein>
<feature type="region of interest" description="Disordered" evidence="1">
    <location>
        <begin position="607"/>
        <end position="637"/>
    </location>
</feature>
<evidence type="ECO:0000313" key="4">
    <source>
        <dbReference type="Proteomes" id="UP001591681"/>
    </source>
</evidence>
<reference evidence="3 4" key="1">
    <citation type="submission" date="2024-09" db="EMBL/GenBank/DDBJ databases">
        <title>A chromosome-level genome assembly of Gray's grenadier anchovy, Coilia grayii.</title>
        <authorList>
            <person name="Fu Z."/>
        </authorList>
    </citation>
    <scope>NUCLEOTIDE SEQUENCE [LARGE SCALE GENOMIC DNA]</scope>
    <source>
        <strain evidence="3">G4</strain>
        <tissue evidence="3">Muscle</tissue>
    </source>
</reference>
<feature type="region of interest" description="Disordered" evidence="1">
    <location>
        <begin position="410"/>
        <end position="429"/>
    </location>
</feature>
<dbReference type="PANTHER" id="PTHR15591">
    <property type="entry name" value="RUN AND SH3 DOMAIN CONTAINING"/>
    <property type="match status" value="1"/>
</dbReference>
<feature type="region of interest" description="Disordered" evidence="1">
    <location>
        <begin position="526"/>
        <end position="568"/>
    </location>
</feature>
<proteinExistence type="predicted"/>
<evidence type="ECO:0000256" key="1">
    <source>
        <dbReference type="SAM" id="MobiDB-lite"/>
    </source>
</evidence>
<feature type="compositionally biased region" description="Low complexity" evidence="1">
    <location>
        <begin position="544"/>
        <end position="567"/>
    </location>
</feature>
<feature type="region of interest" description="Disordered" evidence="1">
    <location>
        <begin position="274"/>
        <end position="297"/>
    </location>
</feature>
<feature type="region of interest" description="Disordered" evidence="1">
    <location>
        <begin position="1324"/>
        <end position="1343"/>
    </location>
</feature>
<dbReference type="PROSITE" id="PS50826">
    <property type="entry name" value="RUN"/>
    <property type="match status" value="1"/>
</dbReference>
<comment type="caution">
    <text evidence="3">The sequence shown here is derived from an EMBL/GenBank/DDBJ whole genome shotgun (WGS) entry which is preliminary data.</text>
</comment>
<feature type="region of interest" description="Disordered" evidence="1">
    <location>
        <begin position="445"/>
        <end position="508"/>
    </location>
</feature>
<feature type="region of interest" description="Disordered" evidence="1">
    <location>
        <begin position="776"/>
        <end position="813"/>
    </location>
</feature>
<feature type="region of interest" description="Disordered" evidence="1">
    <location>
        <begin position="57"/>
        <end position="166"/>
    </location>
</feature>
<feature type="region of interest" description="Disordered" evidence="1">
    <location>
        <begin position="665"/>
        <end position="686"/>
    </location>
</feature>
<organism evidence="3 4">
    <name type="scientific">Coilia grayii</name>
    <name type="common">Gray's grenadier anchovy</name>
    <dbReference type="NCBI Taxonomy" id="363190"/>
    <lineage>
        <taxon>Eukaryota</taxon>
        <taxon>Metazoa</taxon>
        <taxon>Chordata</taxon>
        <taxon>Craniata</taxon>
        <taxon>Vertebrata</taxon>
        <taxon>Euteleostomi</taxon>
        <taxon>Actinopterygii</taxon>
        <taxon>Neopterygii</taxon>
        <taxon>Teleostei</taxon>
        <taxon>Clupei</taxon>
        <taxon>Clupeiformes</taxon>
        <taxon>Clupeoidei</taxon>
        <taxon>Engraulidae</taxon>
        <taxon>Coilinae</taxon>
        <taxon>Coilia</taxon>
    </lineage>
</organism>